<keyword evidence="1" id="KW-0479">Metal-binding</keyword>
<dbReference type="AlphaFoldDB" id="A0A1M6D283"/>
<dbReference type="InterPro" id="IPR039461">
    <property type="entry name" value="Peptidase_M49"/>
</dbReference>
<gene>
    <name evidence="3" type="ORF">SAMN05444280_104170</name>
</gene>
<dbReference type="GO" id="GO:0046872">
    <property type="term" value="F:metal ion binding"/>
    <property type="evidence" value="ECO:0007669"/>
    <property type="project" value="UniProtKB-KW"/>
</dbReference>
<dbReference type="GO" id="GO:0008239">
    <property type="term" value="F:dipeptidyl-peptidase activity"/>
    <property type="evidence" value="ECO:0007669"/>
    <property type="project" value="TreeGrafter"/>
</dbReference>
<evidence type="ECO:0000256" key="1">
    <source>
        <dbReference type="ARBA" id="ARBA00022723"/>
    </source>
</evidence>
<proteinExistence type="predicted"/>
<evidence type="ECO:0000313" key="4">
    <source>
        <dbReference type="Proteomes" id="UP000184050"/>
    </source>
</evidence>
<dbReference type="EMBL" id="FQZE01000004">
    <property type="protein sequence ID" value="SHI67231.1"/>
    <property type="molecule type" value="Genomic_DNA"/>
</dbReference>
<sequence>MKKTPILFLTVLFTWACSNTDSKKETQTEVKSEIQQKVEEFAPFKLTTDLSVLTEKEKQMLPLLLETAKIMDEIYWMEAFGDKDELFQEGMDRHTKKFLEINYGPWERLNNNEPFMEGYGPKPAGANFYPANMTKEEFEAWNDDSKTSQYTLIRRSEDGSLKSVPYHVAFEEQIKKAVDLINQAAELAEDPGLKNYLEKRAEALLTDEYYESDVAWMEMKNNTIEFIVGPIENYEDQLYGYKTAHESFILIKDKEWSEKLVKFAALLPGLQKDLPVEQKYKAETPGMDSDMNVYDAIYYGGDCNAGSKTIAINLPNDERVRENKGSRKLQLKNSMQAKFDKILVPISELLIAEDQRRHVKFDAFFENTMFHEVAHGLGLGSTVDKSSTVREALKDTYTSIEESKADILGLWCVYRLNEMGELGEKEMMDNFVTFMAGIFRSVRFGAASAHGKANMMRFYYFQEKGAFERNETTGTYRVNFEKMKQAMLDLSETVLTIQGDGDYEKAKQMIEEKGFIREALQSDLDRINEAGIPRDIVFEQGAEVLGL</sequence>
<keyword evidence="2" id="KW-0378">Hydrolase</keyword>
<dbReference type="STRING" id="1168035.SAMN05444280_104170"/>
<dbReference type="Proteomes" id="UP000184050">
    <property type="component" value="Unassembled WGS sequence"/>
</dbReference>
<dbReference type="Pfam" id="PF03571">
    <property type="entry name" value="Peptidase_M49"/>
    <property type="match status" value="1"/>
</dbReference>
<reference evidence="3 4" key="1">
    <citation type="submission" date="2016-11" db="EMBL/GenBank/DDBJ databases">
        <authorList>
            <person name="Jaros S."/>
            <person name="Januszkiewicz K."/>
            <person name="Wedrychowicz H."/>
        </authorList>
    </citation>
    <scope>NUCLEOTIDE SEQUENCE [LARGE SCALE GENOMIC DNA]</scope>
    <source>
        <strain evidence="3 4">DSM 27063</strain>
    </source>
</reference>
<name>A0A1M6D283_9BACT</name>
<accession>A0A1M6D283</accession>
<dbReference type="PANTHER" id="PTHR23422">
    <property type="entry name" value="DIPEPTIDYL PEPTIDASE III-RELATED"/>
    <property type="match status" value="1"/>
</dbReference>
<dbReference type="RefSeq" id="WP_073165981.1">
    <property type="nucleotide sequence ID" value="NZ_FQZE01000004.1"/>
</dbReference>
<evidence type="ECO:0000313" key="3">
    <source>
        <dbReference type="EMBL" id="SHI67231.1"/>
    </source>
</evidence>
<keyword evidence="4" id="KW-1185">Reference proteome</keyword>
<protein>
    <submittedName>
        <fullName evidence="3">Peptidase family M49</fullName>
    </submittedName>
</protein>
<evidence type="ECO:0000256" key="2">
    <source>
        <dbReference type="ARBA" id="ARBA00022801"/>
    </source>
</evidence>
<dbReference type="Gene3D" id="3.30.540.30">
    <property type="match status" value="1"/>
</dbReference>
<dbReference type="OrthoDB" id="9812747at2"/>
<dbReference type="GO" id="GO:0005737">
    <property type="term" value="C:cytoplasm"/>
    <property type="evidence" value="ECO:0007669"/>
    <property type="project" value="TreeGrafter"/>
</dbReference>
<dbReference type="PANTHER" id="PTHR23422:SF9">
    <property type="entry name" value="ZN-DEPENDENT HYDROLASE"/>
    <property type="match status" value="1"/>
</dbReference>
<organism evidence="3 4">
    <name type="scientific">Tangfeifania diversioriginum</name>
    <dbReference type="NCBI Taxonomy" id="1168035"/>
    <lineage>
        <taxon>Bacteria</taxon>
        <taxon>Pseudomonadati</taxon>
        <taxon>Bacteroidota</taxon>
        <taxon>Bacteroidia</taxon>
        <taxon>Marinilabiliales</taxon>
        <taxon>Prolixibacteraceae</taxon>
        <taxon>Tangfeifania</taxon>
    </lineage>
</organism>